<evidence type="ECO:0000256" key="3">
    <source>
        <dbReference type="PROSITE-ProRule" id="PRU00023"/>
    </source>
</evidence>
<proteinExistence type="predicted"/>
<keyword evidence="1" id="KW-0677">Repeat</keyword>
<dbReference type="SMART" id="SM00248">
    <property type="entry name" value="ANK"/>
    <property type="match status" value="7"/>
</dbReference>
<dbReference type="SUPFAM" id="SSF48403">
    <property type="entry name" value="Ankyrin repeat"/>
    <property type="match status" value="1"/>
</dbReference>
<feature type="compositionally biased region" description="Polar residues" evidence="4">
    <location>
        <begin position="550"/>
        <end position="564"/>
    </location>
</feature>
<dbReference type="InterPro" id="IPR002110">
    <property type="entry name" value="Ankyrin_rpt"/>
</dbReference>
<reference evidence="5 6" key="1">
    <citation type="submission" date="2022-05" db="EMBL/GenBank/DDBJ databases">
        <authorList>
            <consortium name="Genoscope - CEA"/>
            <person name="William W."/>
        </authorList>
    </citation>
    <scope>NUCLEOTIDE SEQUENCE [LARGE SCALE GENOMIC DNA]</scope>
</reference>
<comment type="caution">
    <text evidence="5">The sequence shown here is derived from an EMBL/GenBank/DDBJ whole genome shotgun (WGS) entry which is preliminary data.</text>
</comment>
<dbReference type="InterPro" id="IPR036770">
    <property type="entry name" value="Ankyrin_rpt-contain_sf"/>
</dbReference>
<gene>
    <name evidence="5" type="ORF">PMEA_00033947</name>
</gene>
<sequence length="710" mass="76780">MMKMRLKKCVEEGNIEELRKLLEQSSNPEELVNKKFRLNKTALHIAVEKGHEEIVEYLLEKGADIHATNDFGCTALHVAASNRKENFNIAQLILNCEGVKVNALEENENTPLKLAAEKGHINIVKKLISMKADVNKADKGDSTPLHVAAKKSHDQTLELLLKEVEDGTIGKQTKEKMTALHFAVESKNERCVALLLNQGASVCVHSKNEQGRTPLDIANDDPKENIIEFLKDPKKANEFLGRHKTKARLGKGGSVESDSITPHNAAHQGVFADAIQGLQGVIPPLSSNGSTPATQVIQFTGAVSIRNVTVKDGATANIDLKDQVNITQPNSGSNASPQQHSGESQINVVVRDEAHAVIGDNGVMNVNTAPSSTPSPGDQENRDPHGGCPPETGAPVENSHGPPEASFPPLEEPPREENRGALLRWFAEEPPARPDDKSLAQPLQEEFPSEKRSDGLFHPIQEELSLRKDQKSLPHPIQEESPSDKTKGASLISIQEVPLPKKNEQSLAQPVQEEPRSDKDSGTLPLPVQEDCPLGKGQPVQEDAAKDEGSGTSQHPVQEDSSLGKNHPSLAQPVQEEAPREKGSGALTGQVHGDFSQNLEAQSGERAFQDGKLAEGDTLHRVTLRVGLSSPQTTPRNRGGGIASHHNSSENARAESSIGEVPHRTERHSRDNSPSATIDLGDLDCRPDGVQDENPDDDKGGHRVCNCIGM</sequence>
<accession>A0AAU9XXT5</accession>
<feature type="repeat" description="ANK" evidence="3">
    <location>
        <begin position="107"/>
        <end position="139"/>
    </location>
</feature>
<feature type="compositionally biased region" description="Basic and acidic residues" evidence="4">
    <location>
        <begin position="607"/>
        <end position="620"/>
    </location>
</feature>
<keyword evidence="6" id="KW-1185">Reference proteome</keyword>
<evidence type="ECO:0000313" key="6">
    <source>
        <dbReference type="Proteomes" id="UP001159428"/>
    </source>
</evidence>
<dbReference type="Pfam" id="PF12796">
    <property type="entry name" value="Ank_2"/>
    <property type="match status" value="2"/>
</dbReference>
<dbReference type="PROSITE" id="PS50088">
    <property type="entry name" value="ANK_REPEAT"/>
    <property type="match status" value="3"/>
</dbReference>
<name>A0AAU9XXT5_9CNID</name>
<feature type="repeat" description="ANK" evidence="3">
    <location>
        <begin position="175"/>
        <end position="207"/>
    </location>
</feature>
<dbReference type="AlphaFoldDB" id="A0AAU9XXT5"/>
<evidence type="ECO:0000256" key="2">
    <source>
        <dbReference type="ARBA" id="ARBA00023043"/>
    </source>
</evidence>
<protein>
    <submittedName>
        <fullName evidence="5">Uncharacterized protein</fullName>
    </submittedName>
</protein>
<feature type="region of interest" description="Disordered" evidence="4">
    <location>
        <begin position="325"/>
        <end position="344"/>
    </location>
</feature>
<evidence type="ECO:0000256" key="4">
    <source>
        <dbReference type="SAM" id="MobiDB-lite"/>
    </source>
</evidence>
<evidence type="ECO:0000313" key="5">
    <source>
        <dbReference type="EMBL" id="CAH3161822.1"/>
    </source>
</evidence>
<organism evidence="5 6">
    <name type="scientific">Pocillopora meandrina</name>
    <dbReference type="NCBI Taxonomy" id="46732"/>
    <lineage>
        <taxon>Eukaryota</taxon>
        <taxon>Metazoa</taxon>
        <taxon>Cnidaria</taxon>
        <taxon>Anthozoa</taxon>
        <taxon>Hexacorallia</taxon>
        <taxon>Scleractinia</taxon>
        <taxon>Astrocoeniina</taxon>
        <taxon>Pocilloporidae</taxon>
        <taxon>Pocillopora</taxon>
    </lineage>
</organism>
<dbReference type="PROSITE" id="PS50297">
    <property type="entry name" value="ANK_REP_REGION"/>
    <property type="match status" value="3"/>
</dbReference>
<dbReference type="PANTHER" id="PTHR24198">
    <property type="entry name" value="ANKYRIN REPEAT AND PROTEIN KINASE DOMAIN-CONTAINING PROTEIN"/>
    <property type="match status" value="1"/>
</dbReference>
<dbReference type="PANTHER" id="PTHR24198:SF165">
    <property type="entry name" value="ANKYRIN REPEAT-CONTAINING PROTEIN-RELATED"/>
    <property type="match status" value="1"/>
</dbReference>
<dbReference type="EMBL" id="CALNXJ010000081">
    <property type="protein sequence ID" value="CAH3161822.1"/>
    <property type="molecule type" value="Genomic_DNA"/>
</dbReference>
<dbReference type="Pfam" id="PF00023">
    <property type="entry name" value="Ank"/>
    <property type="match status" value="1"/>
</dbReference>
<feature type="compositionally biased region" description="Basic and acidic residues" evidence="4">
    <location>
        <begin position="426"/>
        <end position="438"/>
    </location>
</feature>
<feature type="compositionally biased region" description="Basic and acidic residues" evidence="4">
    <location>
        <begin position="661"/>
        <end position="671"/>
    </location>
</feature>
<feature type="repeat" description="ANK" evidence="3">
    <location>
        <begin position="38"/>
        <end position="70"/>
    </location>
</feature>
<feature type="compositionally biased region" description="Basic and acidic residues" evidence="4">
    <location>
        <begin position="448"/>
        <end position="472"/>
    </location>
</feature>
<evidence type="ECO:0000256" key="1">
    <source>
        <dbReference type="ARBA" id="ARBA00022737"/>
    </source>
</evidence>
<feature type="compositionally biased region" description="Polar residues" evidence="4">
    <location>
        <begin position="364"/>
        <end position="378"/>
    </location>
</feature>
<feature type="region of interest" description="Disordered" evidence="4">
    <location>
        <begin position="358"/>
        <end position="702"/>
    </location>
</feature>
<dbReference type="Gene3D" id="1.25.40.20">
    <property type="entry name" value="Ankyrin repeat-containing domain"/>
    <property type="match status" value="3"/>
</dbReference>
<keyword evidence="2 3" id="KW-0040">ANK repeat</keyword>
<dbReference type="Proteomes" id="UP001159428">
    <property type="component" value="Unassembled WGS sequence"/>
</dbReference>